<name>A0AAX4J7S2_9CAUD</name>
<evidence type="ECO:0000313" key="1">
    <source>
        <dbReference type="EMBL" id="WRW34753.1"/>
    </source>
</evidence>
<accession>A0AAX4J7S2</accession>
<sequence>MTNQLTVEQLEEIIRQQLLTAYHQYGFNSYLGWDMENIFIEIDTLEKLVNEVCEAKGITKEQFILGGQ</sequence>
<dbReference type="EMBL" id="PP034390">
    <property type="protein sequence ID" value="WRW34753.1"/>
    <property type="molecule type" value="Genomic_DNA"/>
</dbReference>
<dbReference type="Proteomes" id="UP001432109">
    <property type="component" value="Segment"/>
</dbReference>
<proteinExistence type="predicted"/>
<organism evidence="1 2">
    <name type="scientific">Staphylococcus phage CF5</name>
    <dbReference type="NCBI Taxonomy" id="3113739"/>
    <lineage>
        <taxon>Viruses</taxon>
        <taxon>Duplodnaviria</taxon>
        <taxon>Heunggongvirae</taxon>
        <taxon>Uroviricota</taxon>
        <taxon>Caudoviricetes</taxon>
        <taxon>Herelleviridae</taxon>
        <taxon>Twortvirinae</taxon>
        <taxon>Silviavirus</taxon>
    </lineage>
</organism>
<evidence type="ECO:0000313" key="2">
    <source>
        <dbReference type="Proteomes" id="UP001432109"/>
    </source>
</evidence>
<reference evidence="1" key="1">
    <citation type="submission" date="2023-12" db="EMBL/GenBank/DDBJ databases">
        <title>Isolation and Characterisation of Novel Lytic Bacteriophages for therapeutic applications in Prosthetic Joint Infections.</title>
        <authorList>
            <person name="Burton N."/>
            <person name="Melo L.D.R."/>
            <person name="Pearce B."/>
            <person name="Tadesse M.D."/>
            <person name="Vryonis E."/>
            <person name="Sagona A."/>
        </authorList>
    </citation>
    <scope>NUCLEOTIDE SEQUENCE</scope>
</reference>
<gene>
    <name evidence="1" type="ORF">CF5_0006</name>
</gene>
<evidence type="ECO:0008006" key="3">
    <source>
        <dbReference type="Google" id="ProtNLM"/>
    </source>
</evidence>
<protein>
    <recommendedName>
        <fullName evidence="3">Terminal repeat-encoded protein</fullName>
    </recommendedName>
</protein>